<evidence type="ECO:0000313" key="1">
    <source>
        <dbReference type="Proteomes" id="UP000887576"/>
    </source>
</evidence>
<name>A0AC34QXG8_9BILA</name>
<dbReference type="Proteomes" id="UP000887576">
    <property type="component" value="Unplaced"/>
</dbReference>
<reference evidence="2" key="1">
    <citation type="submission" date="2022-11" db="UniProtKB">
        <authorList>
            <consortium name="WormBaseParasite"/>
        </authorList>
    </citation>
    <scope>IDENTIFICATION</scope>
</reference>
<proteinExistence type="predicted"/>
<accession>A0AC34QXG8</accession>
<sequence>MASIIHEERPSTSSDARSMNRHPPGMASNQKREGQIQTDLNFGTNPYFYNGIGPSSSGPYTMPIYRPQMMPIDPTFVVDPRQYPAQWGYGYQFYHLPSTPFWPFRQSPPNLLNSQRNEKDRHPRPPGAPIGNNEPGDGWNNAVVAWEQRTLIHNKIGLIVNDRYRIVQNIDSGSYGTIFVAEDLQDNNHRVAVKFDAASKDDHLKYEYEVYKSALYDNGMVKIEGFPQVYWFGNEYGHNVLVMELLGPPVASLFNFCERKFGLQTILELGEQMIRRIKHLHQRGFLHRDIKPENFLMGLGENESICYLIDFGLARRYRYRDGRQLKHIPFRKGRSFVGTAKYASVNSHKNAELSRRDDVESLGYVLIELINGSLPWKKLKVRNAYSTKHQMYVKIRNMKEQAIWQDICPSMAEWIQYCKDLPFYDEPDYEHLLNLLRKVPEICLRSQQLTESMQNLSFDDPRCSQCRNQQRDFRHFQTLKAEKQAALSDEDKKQGDQENFRERKLSKSASMSIVNSIDPQASISTVPALKPFAESMSIQDLLLIDPKSTGNSTMPILDEETSSIASSCRRCRERRQRFFDDRCTATGIKFSWQIWRETTPELKFHYENRFSWTIPRHQQQRQIYAAR</sequence>
<dbReference type="WBParaSite" id="JU765_v2.g20279.t1">
    <property type="protein sequence ID" value="JU765_v2.g20279.t1"/>
    <property type="gene ID" value="JU765_v2.g20279"/>
</dbReference>
<evidence type="ECO:0000313" key="2">
    <source>
        <dbReference type="WBParaSite" id="JU765_v2.g20279.t1"/>
    </source>
</evidence>
<organism evidence="1 2">
    <name type="scientific">Panagrolaimus sp. JU765</name>
    <dbReference type="NCBI Taxonomy" id="591449"/>
    <lineage>
        <taxon>Eukaryota</taxon>
        <taxon>Metazoa</taxon>
        <taxon>Ecdysozoa</taxon>
        <taxon>Nematoda</taxon>
        <taxon>Chromadorea</taxon>
        <taxon>Rhabditida</taxon>
        <taxon>Tylenchina</taxon>
        <taxon>Panagrolaimomorpha</taxon>
        <taxon>Panagrolaimoidea</taxon>
        <taxon>Panagrolaimidae</taxon>
        <taxon>Panagrolaimus</taxon>
    </lineage>
</organism>
<protein>
    <submittedName>
        <fullName evidence="2">Protein kinase domain-containing protein</fullName>
    </submittedName>
</protein>